<organism evidence="4 5">
    <name type="scientific">Cryptosporangium japonicum</name>
    <dbReference type="NCBI Taxonomy" id="80872"/>
    <lineage>
        <taxon>Bacteria</taxon>
        <taxon>Bacillati</taxon>
        <taxon>Actinomycetota</taxon>
        <taxon>Actinomycetes</taxon>
        <taxon>Cryptosporangiales</taxon>
        <taxon>Cryptosporangiaceae</taxon>
        <taxon>Cryptosporangium</taxon>
    </lineage>
</organism>
<name>A0ABN0UK12_9ACTN</name>
<protein>
    <recommendedName>
        <fullName evidence="6">Chlorophyllase</fullName>
    </recommendedName>
</protein>
<dbReference type="InterPro" id="IPR017395">
    <property type="entry name" value="Chlorophyllase-like"/>
</dbReference>
<evidence type="ECO:0008006" key="6">
    <source>
        <dbReference type="Google" id="ProtNLM"/>
    </source>
</evidence>
<proteinExistence type="predicted"/>
<dbReference type="Pfam" id="PF07224">
    <property type="entry name" value="Chlorophyllase"/>
    <property type="match status" value="1"/>
</dbReference>
<accession>A0ABN0UK12</accession>
<dbReference type="Gene3D" id="3.40.50.1820">
    <property type="entry name" value="alpha/beta hydrolase"/>
    <property type="match status" value="1"/>
</dbReference>
<dbReference type="InterPro" id="IPR029058">
    <property type="entry name" value="AB_hydrolase_fold"/>
</dbReference>
<keyword evidence="3" id="KW-0443">Lipid metabolism</keyword>
<dbReference type="Proteomes" id="UP001500967">
    <property type="component" value="Unassembled WGS sequence"/>
</dbReference>
<evidence type="ECO:0000256" key="1">
    <source>
        <dbReference type="ARBA" id="ARBA00022801"/>
    </source>
</evidence>
<evidence type="ECO:0000313" key="5">
    <source>
        <dbReference type="Proteomes" id="UP001500967"/>
    </source>
</evidence>
<evidence type="ECO:0000256" key="2">
    <source>
        <dbReference type="ARBA" id="ARBA00022963"/>
    </source>
</evidence>
<comment type="caution">
    <text evidence="4">The sequence shown here is derived from an EMBL/GenBank/DDBJ whole genome shotgun (WGS) entry which is preliminary data.</text>
</comment>
<reference evidence="4 5" key="1">
    <citation type="journal article" date="2019" name="Int. J. Syst. Evol. Microbiol.">
        <title>The Global Catalogue of Microorganisms (GCM) 10K type strain sequencing project: providing services to taxonomists for standard genome sequencing and annotation.</title>
        <authorList>
            <consortium name="The Broad Institute Genomics Platform"/>
            <consortium name="The Broad Institute Genome Sequencing Center for Infectious Disease"/>
            <person name="Wu L."/>
            <person name="Ma J."/>
        </authorList>
    </citation>
    <scope>NUCLEOTIDE SEQUENCE [LARGE SCALE GENOMIC DNA]</scope>
    <source>
        <strain evidence="4 5">JCM 10425</strain>
    </source>
</reference>
<keyword evidence="1" id="KW-0378">Hydrolase</keyword>
<gene>
    <name evidence="4" type="ORF">GCM10009539_42880</name>
</gene>
<sequence length="267" mass="28685">MSTTVVLPAPDRGDDLPVRVSVPAAGDHLPVIVFSHGFGESKDGYDPLVDHWVANGFAVLQPTHLDSRTLNLPPDDPRTPEIWRLRAADLTRVLDALPTIGRLDLDRVAVAGHSWGAQTAGMLLGARVVDVDEDWTDPRISAGILLAATGTGEELVPFAAENFAFMRPDFATLKTPTLVVAGDADQSRLSTRGPDWFTDVYRLSPGATHLLTLFGGEHSLGGITGYASAETTDENPERVAQIQRVTTAYLRGTDLTVDAAQGKLEQK</sequence>
<keyword evidence="2" id="KW-0442">Lipid degradation</keyword>
<dbReference type="RefSeq" id="WP_344650650.1">
    <property type="nucleotide sequence ID" value="NZ_BAAAGX010000016.1"/>
</dbReference>
<dbReference type="EMBL" id="BAAAGX010000016">
    <property type="protein sequence ID" value="GAA0253115.1"/>
    <property type="molecule type" value="Genomic_DNA"/>
</dbReference>
<evidence type="ECO:0000313" key="4">
    <source>
        <dbReference type="EMBL" id="GAA0253115.1"/>
    </source>
</evidence>
<dbReference type="SUPFAM" id="SSF53474">
    <property type="entry name" value="alpha/beta-Hydrolases"/>
    <property type="match status" value="1"/>
</dbReference>
<dbReference type="PANTHER" id="PTHR10272:SF0">
    <property type="entry name" value="PLATELET-ACTIVATING FACTOR ACETYLHYDROLASE"/>
    <property type="match status" value="1"/>
</dbReference>
<keyword evidence="5" id="KW-1185">Reference proteome</keyword>
<evidence type="ECO:0000256" key="3">
    <source>
        <dbReference type="ARBA" id="ARBA00023098"/>
    </source>
</evidence>
<dbReference type="PANTHER" id="PTHR10272">
    <property type="entry name" value="PLATELET-ACTIVATING FACTOR ACETYLHYDROLASE"/>
    <property type="match status" value="1"/>
</dbReference>